<dbReference type="AlphaFoldDB" id="A0A183ERL5"/>
<evidence type="ECO:0000313" key="3">
    <source>
        <dbReference type="WBParaSite" id="GPUH_0002363601-mRNA-1"/>
    </source>
</evidence>
<proteinExistence type="inferred from homology"/>
<comment type="similarity">
    <text evidence="1">Belongs to the peptidase C1 family.</text>
</comment>
<evidence type="ECO:0000256" key="1">
    <source>
        <dbReference type="ARBA" id="ARBA00008455"/>
    </source>
</evidence>
<name>A0A183ERL5_9BILA</name>
<protein>
    <submittedName>
        <fullName evidence="3">Pept_C1 domain-containing protein</fullName>
    </submittedName>
</protein>
<dbReference type="InterPro" id="IPR013128">
    <property type="entry name" value="Peptidase_C1A"/>
</dbReference>
<evidence type="ECO:0000259" key="2">
    <source>
        <dbReference type="SMART" id="SM00645"/>
    </source>
</evidence>
<dbReference type="SMART" id="SM00645">
    <property type="entry name" value="Pept_C1"/>
    <property type="match status" value="1"/>
</dbReference>
<dbReference type="GO" id="GO:0008234">
    <property type="term" value="F:cysteine-type peptidase activity"/>
    <property type="evidence" value="ECO:0007669"/>
    <property type="project" value="InterPro"/>
</dbReference>
<accession>A0A183ERL5</accession>
<sequence>LMNFPAAQLPRHFDARKRWPLCSSIHDVPNQGGCGSCFAVAVAGVASDRSCIATNGSMQVKLSAEDIIGCCPACGDCYGGDPLKAFVYWVNEGLVTGQFLLLRRVKRNQNDCADSRDELKHIIDVY</sequence>
<dbReference type="InterPro" id="IPR000668">
    <property type="entry name" value="Peptidase_C1A_C"/>
</dbReference>
<reference evidence="3" key="1">
    <citation type="submission" date="2016-06" db="UniProtKB">
        <authorList>
            <consortium name="WormBaseParasite"/>
        </authorList>
    </citation>
    <scope>IDENTIFICATION</scope>
</reference>
<dbReference type="GO" id="GO:0006508">
    <property type="term" value="P:proteolysis"/>
    <property type="evidence" value="ECO:0007669"/>
    <property type="project" value="InterPro"/>
</dbReference>
<dbReference type="Gene3D" id="3.90.70.10">
    <property type="entry name" value="Cysteine proteinases"/>
    <property type="match status" value="1"/>
</dbReference>
<dbReference type="Pfam" id="PF00112">
    <property type="entry name" value="Peptidase_C1"/>
    <property type="match status" value="1"/>
</dbReference>
<feature type="domain" description="Peptidase C1A papain C-terminal" evidence="2">
    <location>
        <begin position="9"/>
        <end position="125"/>
    </location>
</feature>
<dbReference type="InterPro" id="IPR038765">
    <property type="entry name" value="Papain-like_cys_pep_sf"/>
</dbReference>
<dbReference type="SUPFAM" id="SSF54001">
    <property type="entry name" value="Cysteine proteinases"/>
    <property type="match status" value="1"/>
</dbReference>
<dbReference type="WBParaSite" id="GPUH_0002363601-mRNA-1">
    <property type="protein sequence ID" value="GPUH_0002363601-mRNA-1"/>
    <property type="gene ID" value="GPUH_0002363601"/>
</dbReference>
<dbReference type="PANTHER" id="PTHR12411">
    <property type="entry name" value="CYSTEINE PROTEASE FAMILY C1-RELATED"/>
    <property type="match status" value="1"/>
</dbReference>
<organism evidence="3">
    <name type="scientific">Gongylonema pulchrum</name>
    <dbReference type="NCBI Taxonomy" id="637853"/>
    <lineage>
        <taxon>Eukaryota</taxon>
        <taxon>Metazoa</taxon>
        <taxon>Ecdysozoa</taxon>
        <taxon>Nematoda</taxon>
        <taxon>Chromadorea</taxon>
        <taxon>Rhabditida</taxon>
        <taxon>Spirurina</taxon>
        <taxon>Spiruromorpha</taxon>
        <taxon>Spiruroidea</taxon>
        <taxon>Gongylonematidae</taxon>
        <taxon>Gongylonema</taxon>
    </lineage>
</organism>